<name>A0A0C9WXX9_9AGAR</name>
<accession>A0A0C9WXX9</accession>
<dbReference type="EMBL" id="KN839236">
    <property type="protein sequence ID" value="KIJ90256.1"/>
    <property type="molecule type" value="Genomic_DNA"/>
</dbReference>
<reference evidence="2 3" key="1">
    <citation type="submission" date="2014-04" db="EMBL/GenBank/DDBJ databases">
        <authorList>
            <consortium name="DOE Joint Genome Institute"/>
            <person name="Kuo A."/>
            <person name="Kohler A."/>
            <person name="Nagy L.G."/>
            <person name="Floudas D."/>
            <person name="Copeland A."/>
            <person name="Barry K.W."/>
            <person name="Cichocki N."/>
            <person name="Veneault-Fourrey C."/>
            <person name="LaButti K."/>
            <person name="Lindquist E.A."/>
            <person name="Lipzen A."/>
            <person name="Lundell T."/>
            <person name="Morin E."/>
            <person name="Murat C."/>
            <person name="Sun H."/>
            <person name="Tunlid A."/>
            <person name="Henrissat B."/>
            <person name="Grigoriev I.V."/>
            <person name="Hibbett D.S."/>
            <person name="Martin F."/>
            <person name="Nordberg H.P."/>
            <person name="Cantor M.N."/>
            <person name="Hua S.X."/>
        </authorList>
    </citation>
    <scope>NUCLEOTIDE SEQUENCE [LARGE SCALE GENOMIC DNA]</scope>
    <source>
        <strain evidence="2 3">LaAM-08-1</strain>
    </source>
</reference>
<evidence type="ECO:0000256" key="1">
    <source>
        <dbReference type="SAM" id="MobiDB-lite"/>
    </source>
</evidence>
<keyword evidence="3" id="KW-1185">Reference proteome</keyword>
<protein>
    <submittedName>
        <fullName evidence="2">Uncharacterized protein</fullName>
    </submittedName>
</protein>
<evidence type="ECO:0000313" key="2">
    <source>
        <dbReference type="EMBL" id="KIJ90256.1"/>
    </source>
</evidence>
<sequence>MEVSQFQFLLFCPYAHQWLRTFLLLVFHDCRLVLILTHSLKTLPKTVYKTVNLSPHSRNSDNCPQTSMGTQHNHRQTETGTHQQPMPTINEWPQGLTTRIDR</sequence>
<organism evidence="2 3">
    <name type="scientific">Laccaria amethystina LaAM-08-1</name>
    <dbReference type="NCBI Taxonomy" id="1095629"/>
    <lineage>
        <taxon>Eukaryota</taxon>
        <taxon>Fungi</taxon>
        <taxon>Dikarya</taxon>
        <taxon>Basidiomycota</taxon>
        <taxon>Agaricomycotina</taxon>
        <taxon>Agaricomycetes</taxon>
        <taxon>Agaricomycetidae</taxon>
        <taxon>Agaricales</taxon>
        <taxon>Agaricineae</taxon>
        <taxon>Hydnangiaceae</taxon>
        <taxon>Laccaria</taxon>
    </lineage>
</organism>
<feature type="compositionally biased region" description="Polar residues" evidence="1">
    <location>
        <begin position="78"/>
        <end position="87"/>
    </location>
</feature>
<proteinExistence type="predicted"/>
<gene>
    <name evidence="2" type="ORF">K443DRAFT_116866</name>
</gene>
<feature type="compositionally biased region" description="Polar residues" evidence="1">
    <location>
        <begin position="54"/>
        <end position="71"/>
    </location>
</feature>
<dbReference type="Proteomes" id="UP000054477">
    <property type="component" value="Unassembled WGS sequence"/>
</dbReference>
<dbReference type="AlphaFoldDB" id="A0A0C9WXX9"/>
<evidence type="ECO:0000313" key="3">
    <source>
        <dbReference type="Proteomes" id="UP000054477"/>
    </source>
</evidence>
<dbReference type="HOGENOM" id="CLU_2549155_0_0_1"/>
<feature type="region of interest" description="Disordered" evidence="1">
    <location>
        <begin position="54"/>
        <end position="102"/>
    </location>
</feature>
<reference evidence="3" key="2">
    <citation type="submission" date="2015-01" db="EMBL/GenBank/DDBJ databases">
        <title>Evolutionary Origins and Diversification of the Mycorrhizal Mutualists.</title>
        <authorList>
            <consortium name="DOE Joint Genome Institute"/>
            <consortium name="Mycorrhizal Genomics Consortium"/>
            <person name="Kohler A."/>
            <person name="Kuo A."/>
            <person name="Nagy L.G."/>
            <person name="Floudas D."/>
            <person name="Copeland A."/>
            <person name="Barry K.W."/>
            <person name="Cichocki N."/>
            <person name="Veneault-Fourrey C."/>
            <person name="LaButti K."/>
            <person name="Lindquist E.A."/>
            <person name="Lipzen A."/>
            <person name="Lundell T."/>
            <person name="Morin E."/>
            <person name="Murat C."/>
            <person name="Riley R."/>
            <person name="Ohm R."/>
            <person name="Sun H."/>
            <person name="Tunlid A."/>
            <person name="Henrissat B."/>
            <person name="Grigoriev I.V."/>
            <person name="Hibbett D.S."/>
            <person name="Martin F."/>
        </authorList>
    </citation>
    <scope>NUCLEOTIDE SEQUENCE [LARGE SCALE GENOMIC DNA]</scope>
    <source>
        <strain evidence="3">LaAM-08-1</strain>
    </source>
</reference>